<dbReference type="EMBL" id="JAEFBJ010000007">
    <property type="protein sequence ID" value="KAG7588830.1"/>
    <property type="molecule type" value="Genomic_DNA"/>
</dbReference>
<keyword evidence="3" id="KW-1185">Reference proteome</keyword>
<dbReference type="GO" id="GO:0004523">
    <property type="term" value="F:RNA-DNA hybrid ribonuclease activity"/>
    <property type="evidence" value="ECO:0007669"/>
    <property type="project" value="InterPro"/>
</dbReference>
<dbReference type="CDD" id="cd06222">
    <property type="entry name" value="RNase_H_like"/>
    <property type="match status" value="1"/>
</dbReference>
<dbReference type="PANTHER" id="PTHR34146:SF3">
    <property type="entry name" value="POLYNUCLEOTIDYL TRANSFERASE, RIBONUCLEASE H-LIKE SUPERFAMILY PROTEIN"/>
    <property type="match status" value="1"/>
</dbReference>
<organism evidence="2 3">
    <name type="scientific">Arabidopsis suecica</name>
    <name type="common">Swedish thale-cress</name>
    <name type="synonym">Cardaminopsis suecica</name>
    <dbReference type="NCBI Taxonomy" id="45249"/>
    <lineage>
        <taxon>Eukaryota</taxon>
        <taxon>Viridiplantae</taxon>
        <taxon>Streptophyta</taxon>
        <taxon>Embryophyta</taxon>
        <taxon>Tracheophyta</taxon>
        <taxon>Spermatophyta</taxon>
        <taxon>Magnoliopsida</taxon>
        <taxon>eudicotyledons</taxon>
        <taxon>Gunneridae</taxon>
        <taxon>Pentapetalae</taxon>
        <taxon>rosids</taxon>
        <taxon>malvids</taxon>
        <taxon>Brassicales</taxon>
        <taxon>Brassicaceae</taxon>
        <taxon>Camelineae</taxon>
        <taxon>Arabidopsis</taxon>
    </lineage>
</organism>
<name>A0A8T2BR46_ARASU</name>
<dbReference type="Pfam" id="PF13456">
    <property type="entry name" value="RVT_3"/>
    <property type="match status" value="1"/>
</dbReference>
<proteinExistence type="predicted"/>
<dbReference type="InterPro" id="IPR002156">
    <property type="entry name" value="RNaseH_domain"/>
</dbReference>
<protein>
    <submittedName>
        <fullName evidence="2">Ribonuclease H domain</fullName>
    </submittedName>
</protein>
<accession>A0A8T2BR46</accession>
<gene>
    <name evidence="2" type="ORF">ISN44_As07g011540</name>
</gene>
<dbReference type="PANTHER" id="PTHR34146">
    <property type="entry name" value="POLYNUCLEOTIDYL TRANSFERASE, RIBONUCLEASE H-LIKE SUPERFAMILY PROTEIN-RELATED"/>
    <property type="match status" value="1"/>
</dbReference>
<evidence type="ECO:0000313" key="3">
    <source>
        <dbReference type="Proteomes" id="UP000694251"/>
    </source>
</evidence>
<reference evidence="2 3" key="1">
    <citation type="submission" date="2020-12" db="EMBL/GenBank/DDBJ databases">
        <title>Concerted genomic and epigenomic changes stabilize Arabidopsis allopolyploids.</title>
        <authorList>
            <person name="Chen Z."/>
        </authorList>
    </citation>
    <scope>NUCLEOTIDE SEQUENCE [LARGE SCALE GENOMIC DNA]</scope>
    <source>
        <strain evidence="2">As9502</strain>
        <tissue evidence="2">Leaf</tissue>
    </source>
</reference>
<dbReference type="InterPro" id="IPR044730">
    <property type="entry name" value="RNase_H-like_dom_plant"/>
</dbReference>
<dbReference type="OrthoDB" id="1113854at2759"/>
<dbReference type="GO" id="GO:0003676">
    <property type="term" value="F:nucleic acid binding"/>
    <property type="evidence" value="ECO:0007669"/>
    <property type="project" value="InterPro"/>
</dbReference>
<dbReference type="Proteomes" id="UP000694251">
    <property type="component" value="Chromosome 7"/>
</dbReference>
<sequence>MDLVTRSRVRDSSLDSNYSGYCCFVDGSWKVSDKFSGTGWFCISSSGEPPTMGAANLRRSLSPLHIEVEALLWAMKCMIGADNQELVFFTDCSDLMKMVSFPTEWPVFSVYLDDFQSDKEEFSTFSLSLISRSLIMSKTRRNNNQDGEQQVGVPNLQMEAFLGEMRRLMRVEMDDVHERMDRVQEEGFMELFWRFPAEVRDWVGQDGGSLSGNLMRMFGSVSTCSWVVSQRRKRRPRLIDYGANANCRFTRGVTSIPIKLRGGVSLLQVRIILRSSANSLADLLAICSVMPTWLGNGRSIRLRDSDALGSSPPSPRLVWEGEVVPSRICKMDEWMVEKRIDQAMERNVNLPPPPVAGPAVTDMPNLGMELGRRVLAKLQGTTGMFSKEFCIKISCIGEHLMGDLNSTGSGAWLMRKELVVVGAWSALRFSHRTPYTPLQKVESLWRVFPGSCD</sequence>
<evidence type="ECO:0000259" key="1">
    <source>
        <dbReference type="Pfam" id="PF13456"/>
    </source>
</evidence>
<dbReference type="AlphaFoldDB" id="A0A8T2BR46"/>
<evidence type="ECO:0000313" key="2">
    <source>
        <dbReference type="EMBL" id="KAG7588830.1"/>
    </source>
</evidence>
<feature type="domain" description="RNase H type-1" evidence="1">
    <location>
        <begin position="25"/>
        <end position="133"/>
    </location>
</feature>
<comment type="caution">
    <text evidence="2">The sequence shown here is derived from an EMBL/GenBank/DDBJ whole genome shotgun (WGS) entry which is preliminary data.</text>
</comment>